<reference evidence="2" key="1">
    <citation type="journal article" date="2021" name="Mol. Plant Pathol.">
        <title>A 20-kb lineage-specific genomic region tames virulence in pathogenic amphidiploid Verticillium longisporum.</title>
        <authorList>
            <person name="Harting R."/>
            <person name="Starke J."/>
            <person name="Kusch H."/>
            <person name="Poggeler S."/>
            <person name="Maurus I."/>
            <person name="Schluter R."/>
            <person name="Landesfeind M."/>
            <person name="Bulla I."/>
            <person name="Nowrousian M."/>
            <person name="de Jonge R."/>
            <person name="Stahlhut G."/>
            <person name="Hoff K.J."/>
            <person name="Asshauer K.P."/>
            <person name="Thurmer A."/>
            <person name="Stanke M."/>
            <person name="Daniel R."/>
            <person name="Morgenstern B."/>
            <person name="Thomma B.P.H.J."/>
            <person name="Kronstad J.W."/>
            <person name="Braus-Stromeyer S.A."/>
            <person name="Braus G.H."/>
        </authorList>
    </citation>
    <scope>NUCLEOTIDE SEQUENCE</scope>
    <source>
        <strain evidence="2">Vl32</strain>
    </source>
</reference>
<evidence type="ECO:0000313" key="2">
    <source>
        <dbReference type="EMBL" id="KAG7132040.1"/>
    </source>
</evidence>
<sequence length="114" mass="12201">MESAQGFHDRTSLCETPGVQEKKKHQQQAVKSSQLQSERHLVAAQHSEAQSCGVFIGGEPQSPMQRDSYVRGLGLGLHGGTCKIVAMTPSNPEILAPSPVLKAASAIQNGHTER</sequence>
<dbReference type="EMBL" id="JAEMWZ010000192">
    <property type="protein sequence ID" value="KAG7132040.1"/>
    <property type="molecule type" value="Genomic_DNA"/>
</dbReference>
<protein>
    <submittedName>
        <fullName evidence="2">Uncharacterized protein</fullName>
    </submittedName>
</protein>
<feature type="region of interest" description="Disordered" evidence="1">
    <location>
        <begin position="1"/>
        <end position="43"/>
    </location>
</feature>
<accession>A0A8I2ZJV9</accession>
<feature type="compositionally biased region" description="Polar residues" evidence="1">
    <location>
        <begin position="27"/>
        <end position="36"/>
    </location>
</feature>
<comment type="caution">
    <text evidence="2">The sequence shown here is derived from an EMBL/GenBank/DDBJ whole genome shotgun (WGS) entry which is preliminary data.</text>
</comment>
<organism evidence="2 3">
    <name type="scientific">Verticillium longisporum</name>
    <name type="common">Verticillium dahliae var. longisporum</name>
    <dbReference type="NCBI Taxonomy" id="100787"/>
    <lineage>
        <taxon>Eukaryota</taxon>
        <taxon>Fungi</taxon>
        <taxon>Dikarya</taxon>
        <taxon>Ascomycota</taxon>
        <taxon>Pezizomycotina</taxon>
        <taxon>Sordariomycetes</taxon>
        <taxon>Hypocreomycetidae</taxon>
        <taxon>Glomerellales</taxon>
        <taxon>Plectosphaerellaceae</taxon>
        <taxon>Verticillium</taxon>
    </lineage>
</organism>
<evidence type="ECO:0000256" key="1">
    <source>
        <dbReference type="SAM" id="MobiDB-lite"/>
    </source>
</evidence>
<dbReference type="AlphaFoldDB" id="A0A8I2ZJV9"/>
<gene>
    <name evidence="2" type="ORF">HYQ45_009490</name>
</gene>
<evidence type="ECO:0000313" key="3">
    <source>
        <dbReference type="Proteomes" id="UP000689129"/>
    </source>
</evidence>
<proteinExistence type="predicted"/>
<name>A0A8I2ZJV9_VERLO</name>
<dbReference type="Proteomes" id="UP000689129">
    <property type="component" value="Unassembled WGS sequence"/>
</dbReference>